<dbReference type="SUPFAM" id="SSF46785">
    <property type="entry name" value="Winged helix' DNA-binding domain"/>
    <property type="match status" value="1"/>
</dbReference>
<dbReference type="CDD" id="cd00090">
    <property type="entry name" value="HTH_ARSR"/>
    <property type="match status" value="1"/>
</dbReference>
<evidence type="ECO:0000256" key="3">
    <source>
        <dbReference type="ARBA" id="ARBA00022723"/>
    </source>
</evidence>
<dbReference type="GO" id="GO:0003677">
    <property type="term" value="F:DNA binding"/>
    <property type="evidence" value="ECO:0007669"/>
    <property type="project" value="UniProtKB-KW"/>
</dbReference>
<keyword evidence="6" id="KW-0804">Transcription</keyword>
<dbReference type="Pfam" id="PF01022">
    <property type="entry name" value="HTH_5"/>
    <property type="match status" value="1"/>
</dbReference>
<keyword evidence="5" id="KW-0238">DNA-binding</keyword>
<evidence type="ECO:0000256" key="4">
    <source>
        <dbReference type="ARBA" id="ARBA00023015"/>
    </source>
</evidence>
<dbReference type="AlphaFoldDB" id="B1VQU8"/>
<dbReference type="Proteomes" id="UP000001685">
    <property type="component" value="Chromosome"/>
</dbReference>
<dbReference type="GO" id="GO:0032791">
    <property type="term" value="F:lead ion binding"/>
    <property type="evidence" value="ECO:0007669"/>
    <property type="project" value="TreeGrafter"/>
</dbReference>
<dbReference type="InterPro" id="IPR036388">
    <property type="entry name" value="WH-like_DNA-bd_sf"/>
</dbReference>
<dbReference type="HOGENOM" id="CLU_097806_5_2_11"/>
<reference evidence="11" key="1">
    <citation type="journal article" date="2008" name="J. Bacteriol.">
        <title>Genome sequence of the streptomycin-producing microorganism Streptomyces griseus IFO 13350.</title>
        <authorList>
            <person name="Ohnishi Y."/>
            <person name="Ishikawa J."/>
            <person name="Hara H."/>
            <person name="Suzuki H."/>
            <person name="Ikenoya M."/>
            <person name="Ikeda H."/>
            <person name="Yamashita A."/>
            <person name="Hattori M."/>
            <person name="Horinouchi S."/>
        </authorList>
    </citation>
    <scope>NUCLEOTIDE SEQUENCE [LARGE SCALE GENOMIC DNA]</scope>
    <source>
        <strain evidence="11">JCM 4626 / NBRC 13350</strain>
    </source>
</reference>
<evidence type="ECO:0000256" key="6">
    <source>
        <dbReference type="ARBA" id="ARBA00023163"/>
    </source>
</evidence>
<name>B1VQU8_STRGG</name>
<dbReference type="PANTHER" id="PTHR39168">
    <property type="entry name" value="TRANSCRIPTIONAL REGULATOR-RELATED"/>
    <property type="match status" value="1"/>
</dbReference>
<keyword evidence="4" id="KW-0805">Transcription regulation</keyword>
<evidence type="ECO:0000256" key="2">
    <source>
        <dbReference type="ARBA" id="ARBA00022539"/>
    </source>
</evidence>
<evidence type="ECO:0000259" key="9">
    <source>
        <dbReference type="PROSITE" id="PS50987"/>
    </source>
</evidence>
<dbReference type="PATRIC" id="fig|455632.4.peg.3839"/>
<keyword evidence="2" id="KW-0104">Cadmium</keyword>
<keyword evidence="3" id="KW-0479">Metal-binding</keyword>
<dbReference type="eggNOG" id="COG0640">
    <property type="taxonomic scope" value="Bacteria"/>
</dbReference>
<evidence type="ECO:0000313" key="10">
    <source>
        <dbReference type="EMBL" id="BAG20599.1"/>
    </source>
</evidence>
<dbReference type="PRINTS" id="PR00778">
    <property type="entry name" value="HTHARSR"/>
</dbReference>
<evidence type="ECO:0000256" key="7">
    <source>
        <dbReference type="ARBA" id="ARBA00053386"/>
    </source>
</evidence>
<dbReference type="KEGG" id="sgr:SGR_3770"/>
<dbReference type="NCBIfam" id="NF033788">
    <property type="entry name" value="HTH_metalloreg"/>
    <property type="match status" value="1"/>
</dbReference>
<sequence length="111" mass="12029">MLTVASDIEVLARFGRALADPIRCRLLLALREAPAYPSDLAEALGISRTRLSNHLACLRDCGLVVTVPDGRRTRYELADERLGSALDDLRSAVVAVESDRTCPDAETKGCC</sequence>
<dbReference type="Gene3D" id="1.10.10.10">
    <property type="entry name" value="Winged helix-like DNA-binding domain superfamily/Winged helix DNA-binding domain"/>
    <property type="match status" value="1"/>
</dbReference>
<dbReference type="GO" id="GO:0097063">
    <property type="term" value="F:cadmium ion sensor activity"/>
    <property type="evidence" value="ECO:0007669"/>
    <property type="project" value="TreeGrafter"/>
</dbReference>
<evidence type="ECO:0000256" key="5">
    <source>
        <dbReference type="ARBA" id="ARBA00023125"/>
    </source>
</evidence>
<comment type="function">
    <text evidence="7">Metal-responsive transcriptional repressor for the cmt operon. Binding of cadmium or lead causes the repressor to dissociate from the DNA.</text>
</comment>
<organism evidence="10 11">
    <name type="scientific">Streptomyces griseus subsp. griseus (strain JCM 4626 / CBS 651.72 / NBRC 13350 / KCC S-0626 / ISP 5235)</name>
    <dbReference type="NCBI Taxonomy" id="455632"/>
    <lineage>
        <taxon>Bacteria</taxon>
        <taxon>Bacillati</taxon>
        <taxon>Actinomycetota</taxon>
        <taxon>Actinomycetes</taxon>
        <taxon>Kitasatosporales</taxon>
        <taxon>Streptomycetaceae</taxon>
        <taxon>Streptomyces</taxon>
    </lineage>
</organism>
<evidence type="ECO:0000313" key="11">
    <source>
        <dbReference type="Proteomes" id="UP000001685"/>
    </source>
</evidence>
<accession>B1VQU8</accession>
<feature type="domain" description="HTH arsR-type" evidence="9">
    <location>
        <begin position="3"/>
        <end position="97"/>
    </location>
</feature>
<dbReference type="PANTHER" id="PTHR39168:SF2">
    <property type="entry name" value="HTH-TYPE TRANSCRIPTIONAL REGULATOR CMTR"/>
    <property type="match status" value="1"/>
</dbReference>
<dbReference type="FunFam" id="1.10.10.10:FF:000373">
    <property type="entry name" value="ArsR family transcriptional regulator"/>
    <property type="match status" value="1"/>
</dbReference>
<dbReference type="RefSeq" id="WP_003967954.1">
    <property type="nucleotide sequence ID" value="NC_010572.1"/>
</dbReference>
<protein>
    <recommendedName>
        <fullName evidence="8">HTH-type transcriptional regulator CmtR</fullName>
    </recommendedName>
</protein>
<dbReference type="SMART" id="SM00418">
    <property type="entry name" value="HTH_ARSR"/>
    <property type="match status" value="1"/>
</dbReference>
<dbReference type="GO" id="GO:0010288">
    <property type="term" value="P:response to lead ion"/>
    <property type="evidence" value="ECO:0007669"/>
    <property type="project" value="TreeGrafter"/>
</dbReference>
<proteinExistence type="predicted"/>
<dbReference type="InterPro" id="IPR001845">
    <property type="entry name" value="HTH_ArsR_DNA-bd_dom"/>
</dbReference>
<evidence type="ECO:0000256" key="8">
    <source>
        <dbReference type="ARBA" id="ARBA00070571"/>
    </source>
</evidence>
<dbReference type="EMBL" id="AP009493">
    <property type="protein sequence ID" value="BAG20599.1"/>
    <property type="molecule type" value="Genomic_DNA"/>
</dbReference>
<dbReference type="InterPro" id="IPR011991">
    <property type="entry name" value="ArsR-like_HTH"/>
</dbReference>
<gene>
    <name evidence="10" type="ordered locus">SGR_3770</name>
</gene>
<dbReference type="GO" id="GO:0003700">
    <property type="term" value="F:DNA-binding transcription factor activity"/>
    <property type="evidence" value="ECO:0007669"/>
    <property type="project" value="InterPro"/>
</dbReference>
<comment type="subunit">
    <text evidence="1">Homodimer.</text>
</comment>
<evidence type="ECO:0000256" key="1">
    <source>
        <dbReference type="ARBA" id="ARBA00011738"/>
    </source>
</evidence>
<dbReference type="InterPro" id="IPR036390">
    <property type="entry name" value="WH_DNA-bd_sf"/>
</dbReference>
<dbReference type="PROSITE" id="PS50987">
    <property type="entry name" value="HTH_ARSR_2"/>
    <property type="match status" value="1"/>
</dbReference>
<dbReference type="InterPro" id="IPR052543">
    <property type="entry name" value="HTH_Metal-responsive_Reg"/>
</dbReference>
<dbReference type="GO" id="GO:0046686">
    <property type="term" value="P:response to cadmium ion"/>
    <property type="evidence" value="ECO:0007669"/>
    <property type="project" value="TreeGrafter"/>
</dbReference>